<sequence>MNNEIAEALAKSKYSDLVHITLANTEEELTEDEPPKKRAKGSKSEVESEKPDHDAEPGTREILLTAKLDHENGGFRWMDVSATEDPIARHLRTKIWIFPMLNDDKRTFLYDRGIELAACEVVRRRPPGASTIHALDIGSGTGLLAMMSAKYLQQAFSRANDNLENGCSTDMVYYAKITSLEMSRPMAILARHITFSNGFRQEASVSPSLNGRLCETSIDVVEAHSCEFPPISEPKAMFCTSELLDSGLLGEGWLPAMRDAWERHLDPRAVVVPQRARVLAQVVEGISEYWGPHKVLIGFPNRRKMSLFTNANGEETLSDGSYDREGKKHGVQVPIHLKKFLKDHPMKLLSMPIPVFEFDVSSKDTIPGPEGRSITIEFVPVASGKAEGVIFWWELDIFPGLTYTTNAVVHPWQDHWHACLYVFPRENKDCVSLSPGLSSQLIASHTDSRLHFDVHPIQMNTLRHPEQQHVELIQRDPIVSPRRCWILNNLERSRNIFECVKEALDKVGHAKASVLDISDFPLCGMMAAMLGAAHVTSLESSSTDLPYMSAKVAQVANGLSPQNYHPDNFVVARCHPENLTTSILAANTRSNVVVGEPYYEFLEGHQVQEAFNFYNIFCMLKEKKVVCRDVVTMPCRAIICAQGIECPDLAKFYNGNTRYIGGFDHQVMTDYWTFDQHPISISLYEYDFLPATNIVNIATLDFERDEIEIHDSNRGKLFTKLWPSAYGDDERRHMHDHSRIQAEMLQGATACNAITFWVDYRARTGPETTKSVYGKTYIDHRKYRPTEQVLILRTPHSSDMGPVTIPIHWMDGM</sequence>
<evidence type="ECO:0000256" key="2">
    <source>
        <dbReference type="PROSITE-ProRule" id="PRU01015"/>
    </source>
</evidence>
<dbReference type="GO" id="GO:0016274">
    <property type="term" value="F:protein-arginine N-methyltransferase activity"/>
    <property type="evidence" value="ECO:0007669"/>
    <property type="project" value="InterPro"/>
</dbReference>
<dbReference type="PANTHER" id="PTHR11006">
    <property type="entry name" value="PROTEIN ARGININE N-METHYLTRANSFERASE"/>
    <property type="match status" value="1"/>
</dbReference>
<feature type="compositionally biased region" description="Basic and acidic residues" evidence="3">
    <location>
        <begin position="42"/>
        <end position="58"/>
    </location>
</feature>
<dbReference type="GO" id="GO:0032259">
    <property type="term" value="P:methylation"/>
    <property type="evidence" value="ECO:0007669"/>
    <property type="project" value="UniProtKB-KW"/>
</dbReference>
<dbReference type="AlphaFoldDB" id="A0A9K3PVG7"/>
<dbReference type="OrthoDB" id="412876at2759"/>
<organism evidence="4 5">
    <name type="scientific">Nitzschia inconspicua</name>
    <dbReference type="NCBI Taxonomy" id="303405"/>
    <lineage>
        <taxon>Eukaryota</taxon>
        <taxon>Sar</taxon>
        <taxon>Stramenopiles</taxon>
        <taxon>Ochrophyta</taxon>
        <taxon>Bacillariophyta</taxon>
        <taxon>Bacillariophyceae</taxon>
        <taxon>Bacillariophycidae</taxon>
        <taxon>Bacillariales</taxon>
        <taxon>Bacillariaceae</taxon>
        <taxon>Nitzschia</taxon>
    </lineage>
</organism>
<keyword evidence="1 2" id="KW-0949">S-adenosyl-L-methionine</keyword>
<reference evidence="4" key="2">
    <citation type="submission" date="2021-04" db="EMBL/GenBank/DDBJ databases">
        <authorList>
            <person name="Podell S."/>
        </authorList>
    </citation>
    <scope>NUCLEOTIDE SEQUENCE</scope>
    <source>
        <strain evidence="4">Hildebrandi</strain>
    </source>
</reference>
<comment type="caution">
    <text evidence="4">The sequence shown here is derived from an EMBL/GenBank/DDBJ whole genome shotgun (WGS) entry which is preliminary data.</text>
</comment>
<gene>
    <name evidence="4" type="ORF">IV203_035965</name>
</gene>
<dbReference type="InterPro" id="IPR025799">
    <property type="entry name" value="Arg_MeTrfase"/>
</dbReference>
<dbReference type="GO" id="GO:0042054">
    <property type="term" value="F:histone methyltransferase activity"/>
    <property type="evidence" value="ECO:0007669"/>
    <property type="project" value="TreeGrafter"/>
</dbReference>
<dbReference type="EMBL" id="JAGRRH010000013">
    <property type="protein sequence ID" value="KAG7360866.1"/>
    <property type="molecule type" value="Genomic_DNA"/>
</dbReference>
<proteinExistence type="predicted"/>
<evidence type="ECO:0000256" key="1">
    <source>
        <dbReference type="ARBA" id="ARBA00022691"/>
    </source>
</evidence>
<keyword evidence="2" id="KW-0808">Transferase</keyword>
<evidence type="ECO:0008006" key="6">
    <source>
        <dbReference type="Google" id="ProtNLM"/>
    </source>
</evidence>
<protein>
    <recommendedName>
        <fullName evidence="6">Protein arginine N-methyltransferase</fullName>
    </recommendedName>
</protein>
<accession>A0A9K3PVG7</accession>
<name>A0A9K3PVG7_9STRA</name>
<dbReference type="PROSITE" id="PS51678">
    <property type="entry name" value="SAM_MT_PRMT"/>
    <property type="match status" value="1"/>
</dbReference>
<evidence type="ECO:0000313" key="4">
    <source>
        <dbReference type="EMBL" id="KAG7360866.1"/>
    </source>
</evidence>
<feature type="region of interest" description="Disordered" evidence="3">
    <location>
        <begin position="24"/>
        <end position="58"/>
    </location>
</feature>
<keyword evidence="5" id="KW-1185">Reference proteome</keyword>
<keyword evidence="2" id="KW-0489">Methyltransferase</keyword>
<reference evidence="4" key="1">
    <citation type="journal article" date="2021" name="Sci. Rep.">
        <title>Diploid genomic architecture of Nitzschia inconspicua, an elite biomass production diatom.</title>
        <authorList>
            <person name="Oliver A."/>
            <person name="Podell S."/>
            <person name="Pinowska A."/>
            <person name="Traller J.C."/>
            <person name="Smith S.R."/>
            <person name="McClure R."/>
            <person name="Beliaev A."/>
            <person name="Bohutskyi P."/>
            <person name="Hill E.A."/>
            <person name="Rabines A."/>
            <person name="Zheng H."/>
            <person name="Allen L.Z."/>
            <person name="Kuo A."/>
            <person name="Grigoriev I.V."/>
            <person name="Allen A.E."/>
            <person name="Hazlebeck D."/>
            <person name="Allen E.E."/>
        </authorList>
    </citation>
    <scope>NUCLEOTIDE SEQUENCE</scope>
    <source>
        <strain evidence="4">Hildebrandi</strain>
    </source>
</reference>
<evidence type="ECO:0000256" key="3">
    <source>
        <dbReference type="SAM" id="MobiDB-lite"/>
    </source>
</evidence>
<evidence type="ECO:0000313" key="5">
    <source>
        <dbReference type="Proteomes" id="UP000693970"/>
    </source>
</evidence>
<dbReference type="PANTHER" id="PTHR11006:SF4">
    <property type="entry name" value="PROTEIN ARGININE N-METHYLTRANSFERASE 7"/>
    <property type="match status" value="1"/>
</dbReference>
<dbReference type="Proteomes" id="UP000693970">
    <property type="component" value="Unassembled WGS sequence"/>
</dbReference>